<evidence type="ECO:0000259" key="7">
    <source>
        <dbReference type="Pfam" id="PF01930"/>
    </source>
</evidence>
<keyword evidence="3" id="KW-0479">Metal-binding</keyword>
<dbReference type="PANTHER" id="PTHR36531">
    <property type="entry name" value="CRISPR-ASSOCIATED EXONUCLEASE CAS4"/>
    <property type="match status" value="1"/>
</dbReference>
<keyword evidence="5" id="KW-0408">Iron</keyword>
<reference evidence="8 9" key="1">
    <citation type="submission" date="2023-03" db="EMBL/GenBank/DDBJ databases">
        <title>Whole genome sequencing of Methanotrichaceae archaeon M04Ac.</title>
        <authorList>
            <person name="Khomyakova M.A."/>
            <person name="Merkel A.Y."/>
            <person name="Slobodkin A.I."/>
        </authorList>
    </citation>
    <scope>NUCLEOTIDE SEQUENCE [LARGE SCALE GENOMIC DNA]</scope>
    <source>
        <strain evidence="8 9">M04Ac</strain>
    </source>
</reference>
<gene>
    <name evidence="8" type="ORF">P0O24_08345</name>
</gene>
<evidence type="ECO:0000313" key="8">
    <source>
        <dbReference type="EMBL" id="MDF0593590.1"/>
    </source>
</evidence>
<evidence type="ECO:0000256" key="2">
    <source>
        <dbReference type="ARBA" id="ARBA00022722"/>
    </source>
</evidence>
<keyword evidence="2" id="KW-0540">Nuclease</keyword>
<comment type="cofactor">
    <cofactor evidence="1">
        <name>[4Fe-4S] cluster</name>
        <dbReference type="ChEBI" id="CHEBI:49883"/>
    </cofactor>
</comment>
<evidence type="ECO:0000256" key="3">
    <source>
        <dbReference type="ARBA" id="ARBA00022723"/>
    </source>
</evidence>
<organism evidence="8 9">
    <name type="scientific">Candidatus Methanocrinis alkalitolerans</name>
    <dbReference type="NCBI Taxonomy" id="3033395"/>
    <lineage>
        <taxon>Archaea</taxon>
        <taxon>Methanobacteriati</taxon>
        <taxon>Methanobacteriota</taxon>
        <taxon>Stenosarchaea group</taxon>
        <taxon>Methanomicrobia</taxon>
        <taxon>Methanotrichales</taxon>
        <taxon>Methanotrichaceae</taxon>
        <taxon>Methanocrinis</taxon>
    </lineage>
</organism>
<keyword evidence="9" id="KW-1185">Reference proteome</keyword>
<evidence type="ECO:0000256" key="5">
    <source>
        <dbReference type="ARBA" id="ARBA00023004"/>
    </source>
</evidence>
<dbReference type="PANTHER" id="PTHR36531:SF6">
    <property type="entry name" value="DNA REPLICATION ATP-DEPENDENT HELICASE_NUCLEASE DNA2"/>
    <property type="match status" value="1"/>
</dbReference>
<proteinExistence type="predicted"/>
<dbReference type="RefSeq" id="WP_316969294.1">
    <property type="nucleotide sequence ID" value="NZ_JARFPL010000024.1"/>
</dbReference>
<evidence type="ECO:0000256" key="4">
    <source>
        <dbReference type="ARBA" id="ARBA00022801"/>
    </source>
</evidence>
<dbReference type="Proteomes" id="UP001215956">
    <property type="component" value="Unassembled WGS sequence"/>
</dbReference>
<evidence type="ECO:0000256" key="6">
    <source>
        <dbReference type="ARBA" id="ARBA00023014"/>
    </source>
</evidence>
<name>A0ABT5XG05_9EURY</name>
<dbReference type="InterPro" id="IPR011604">
    <property type="entry name" value="PDDEXK-like_dom_sf"/>
</dbReference>
<evidence type="ECO:0000313" key="9">
    <source>
        <dbReference type="Proteomes" id="UP001215956"/>
    </source>
</evidence>
<sequence length="257" mass="28864">MAEPVRISDIYLYLRCPRLVYFQAMGRRVWPEAANLSNLLMREVALSLSEFEPEGGADLEAFLRESLERAKFELPTIFRDEINPADLLAAAEAVGEVVGDLGSKLSPNLGLLSPSEVDLELRSDRLGLSGRVDRVVSRGKGDGTKGRELIPSMIKTDRPPENGVWRSDRLRLTGYAILLEDRMNLRIDRGLVEYPWAGEVREVELRSSDRRRVLRIRDRVRAINGGKLPDRPRDAPCTGCPVLDSCETRATLASKFF</sequence>
<keyword evidence="6" id="KW-0411">Iron-sulfur</keyword>
<evidence type="ECO:0000256" key="1">
    <source>
        <dbReference type="ARBA" id="ARBA00001966"/>
    </source>
</evidence>
<protein>
    <submittedName>
        <fullName evidence="8">Dna2/Cas4 domain-containing protein</fullName>
    </submittedName>
</protein>
<feature type="domain" description="DUF83" evidence="7">
    <location>
        <begin position="167"/>
        <end position="246"/>
    </location>
</feature>
<keyword evidence="4" id="KW-0378">Hydrolase</keyword>
<dbReference type="EMBL" id="JARFPL010000024">
    <property type="protein sequence ID" value="MDF0593590.1"/>
    <property type="molecule type" value="Genomic_DNA"/>
</dbReference>
<dbReference type="Gene3D" id="3.90.320.10">
    <property type="match status" value="1"/>
</dbReference>
<dbReference type="Pfam" id="PF01930">
    <property type="entry name" value="Cas_Cas4"/>
    <property type="match status" value="1"/>
</dbReference>
<dbReference type="InterPro" id="IPR022765">
    <property type="entry name" value="Dna2/Cas4_DUF83"/>
</dbReference>
<accession>A0ABT5XG05</accession>
<dbReference type="InterPro" id="IPR051827">
    <property type="entry name" value="Cas4_exonuclease"/>
</dbReference>
<comment type="caution">
    <text evidence="8">The sequence shown here is derived from an EMBL/GenBank/DDBJ whole genome shotgun (WGS) entry which is preliminary data.</text>
</comment>